<dbReference type="PROSITE" id="PS00543">
    <property type="entry name" value="HLYD_FAMILY"/>
    <property type="match status" value="1"/>
</dbReference>
<dbReference type="InterPro" id="IPR050739">
    <property type="entry name" value="MFP"/>
</dbReference>
<gene>
    <name evidence="12" type="ORF">NMK_3572</name>
</gene>
<evidence type="ECO:0000256" key="10">
    <source>
        <dbReference type="SAM" id="Coils"/>
    </source>
</evidence>
<dbReference type="InterPro" id="IPR058982">
    <property type="entry name" value="Beta-barrel_AprE"/>
</dbReference>
<organism evidence="12 13">
    <name type="scientific">Novimethylophilus kurashikiensis</name>
    <dbReference type="NCBI Taxonomy" id="1825523"/>
    <lineage>
        <taxon>Bacteria</taxon>
        <taxon>Pseudomonadati</taxon>
        <taxon>Pseudomonadota</taxon>
        <taxon>Betaproteobacteria</taxon>
        <taxon>Nitrosomonadales</taxon>
        <taxon>Methylophilaceae</taxon>
        <taxon>Novimethylophilus</taxon>
    </lineage>
</organism>
<comment type="subcellular location">
    <subcellularLocation>
        <location evidence="1 9">Cell inner membrane</location>
        <topology evidence="1 9">Single-pass membrane protein</topology>
    </subcellularLocation>
</comment>
<evidence type="ECO:0000256" key="8">
    <source>
        <dbReference type="ARBA" id="ARBA00023136"/>
    </source>
</evidence>
<dbReference type="OrthoDB" id="9775513at2"/>
<dbReference type="NCBIfam" id="TIGR01843">
    <property type="entry name" value="type_I_hlyD"/>
    <property type="match status" value="1"/>
</dbReference>
<name>A0A2R5FCK9_9PROT</name>
<evidence type="ECO:0000256" key="6">
    <source>
        <dbReference type="ARBA" id="ARBA00022692"/>
    </source>
</evidence>
<dbReference type="PANTHER" id="PTHR30386">
    <property type="entry name" value="MEMBRANE FUSION SUBUNIT OF EMRAB-TOLC MULTIDRUG EFFLUX PUMP"/>
    <property type="match status" value="1"/>
</dbReference>
<reference evidence="12 13" key="1">
    <citation type="journal article" date="2018" name="Environ. Microbiol.">
        <title>Isolation and genomic characterization of Novimethylophilus kurashikiensis gen. nov. sp. nov., a new lanthanide-dependent methylotrophic species of Methylophilaceae.</title>
        <authorList>
            <person name="Lv H."/>
            <person name="Sahin N."/>
            <person name="Tani A."/>
        </authorList>
    </citation>
    <scope>NUCLEOTIDE SEQUENCE [LARGE SCALE GENOMIC DNA]</scope>
    <source>
        <strain evidence="12 13">La2-4</strain>
    </source>
</reference>
<feature type="domain" description="AprE-like beta-barrel" evidence="11">
    <location>
        <begin position="330"/>
        <end position="422"/>
    </location>
</feature>
<accession>A0A2R5FCK9</accession>
<evidence type="ECO:0000256" key="7">
    <source>
        <dbReference type="ARBA" id="ARBA00022989"/>
    </source>
</evidence>
<dbReference type="GO" id="GO:0009306">
    <property type="term" value="P:protein secretion"/>
    <property type="evidence" value="ECO:0007669"/>
    <property type="project" value="InterPro"/>
</dbReference>
<dbReference type="Pfam" id="PF26002">
    <property type="entry name" value="Beta-barrel_AprE"/>
    <property type="match status" value="1"/>
</dbReference>
<comment type="similarity">
    <text evidence="2 9">Belongs to the membrane fusion protein (MFP) (TC 8.A.1) family.</text>
</comment>
<evidence type="ECO:0000256" key="1">
    <source>
        <dbReference type="ARBA" id="ARBA00004377"/>
    </source>
</evidence>
<dbReference type="InterPro" id="IPR010129">
    <property type="entry name" value="T1SS_HlyD"/>
</dbReference>
<comment type="caution">
    <text evidence="12">The sequence shown here is derived from an EMBL/GenBank/DDBJ whole genome shotgun (WGS) entry which is preliminary data.</text>
</comment>
<dbReference type="PRINTS" id="PR01490">
    <property type="entry name" value="RTXTOXIND"/>
</dbReference>
<evidence type="ECO:0000313" key="13">
    <source>
        <dbReference type="Proteomes" id="UP000245081"/>
    </source>
</evidence>
<evidence type="ECO:0000259" key="11">
    <source>
        <dbReference type="Pfam" id="PF26002"/>
    </source>
</evidence>
<keyword evidence="10" id="KW-0175">Coiled coil</keyword>
<dbReference type="RefSeq" id="WP_109017097.1">
    <property type="nucleotide sequence ID" value="NZ_BDOQ01000023.1"/>
</dbReference>
<sequence length="446" mass="49968">MKSFFKSSSGSEDTAIEFLPDADEIERRPLPPMARLTLHVMLLLLIVFIIWATVSQIDQVITAKGRLVTPLPNIVVQPLETSIIQSIDVRIGQVVKKGTRLATLDPTFAQADEAQLRSRLKSLDTQTSRLGAELKGGGVATKGNDADSKLQAQLAAERQANYQAQLRKMSEDIARLQAELETNRHDQQSLTARLGPLKEMEAMQSKLVAQQFSSRARLLEAQDKRLEVERDMQLAQNREQELRRQLASAQAERAAFEKGWRQKTMEELLSTSRDRDSVNEQLQKADKRHSMVVLVAPSDAVVLDIAKLSQGSVVKEAEPLFTLVPLGSELEAEVQIESADVGYVKVGDETRLKFDAYPFQEYGTLDAKVRTISEDAFRRDANKQGTDAFYMSRVTLKETKFKGKRDGIRLLPGMTLTAEIVVGKRSVISYLMWPLRKAMDESLQEP</sequence>
<evidence type="ECO:0000256" key="4">
    <source>
        <dbReference type="ARBA" id="ARBA00022475"/>
    </source>
</evidence>
<dbReference type="GO" id="GO:0005886">
    <property type="term" value="C:plasma membrane"/>
    <property type="evidence" value="ECO:0007669"/>
    <property type="project" value="UniProtKB-SubCell"/>
</dbReference>
<evidence type="ECO:0000256" key="2">
    <source>
        <dbReference type="ARBA" id="ARBA00009477"/>
    </source>
</evidence>
<evidence type="ECO:0000313" key="12">
    <source>
        <dbReference type="EMBL" id="GBG15952.1"/>
    </source>
</evidence>
<dbReference type="Gene3D" id="2.40.30.170">
    <property type="match status" value="1"/>
</dbReference>
<keyword evidence="3 9" id="KW-0813">Transport</keyword>
<feature type="coiled-coil region" evidence="10">
    <location>
        <begin position="159"/>
        <end position="186"/>
    </location>
</feature>
<dbReference type="Proteomes" id="UP000245081">
    <property type="component" value="Unassembled WGS sequence"/>
</dbReference>
<evidence type="ECO:0000256" key="3">
    <source>
        <dbReference type="ARBA" id="ARBA00022448"/>
    </source>
</evidence>
<keyword evidence="8 9" id="KW-0472">Membrane</keyword>
<proteinExistence type="inferred from homology"/>
<keyword evidence="5 9" id="KW-0997">Cell inner membrane</keyword>
<feature type="transmembrane region" description="Helical" evidence="9">
    <location>
        <begin position="36"/>
        <end position="54"/>
    </location>
</feature>
<keyword evidence="6 9" id="KW-0812">Transmembrane</keyword>
<protein>
    <recommendedName>
        <fullName evidence="9">Membrane fusion protein (MFP) family protein</fullName>
    </recommendedName>
</protein>
<keyword evidence="13" id="KW-1185">Reference proteome</keyword>
<dbReference type="PANTHER" id="PTHR30386:SF27">
    <property type="entry name" value="MEMBRANE FUSION PROTEIN (MFP) FAMILY PROTEIN"/>
    <property type="match status" value="1"/>
</dbReference>
<dbReference type="InterPro" id="IPR006144">
    <property type="entry name" value="Secretion_HlyD_CS"/>
</dbReference>
<keyword evidence="4 9" id="KW-1003">Cell membrane</keyword>
<feature type="coiled-coil region" evidence="10">
    <location>
        <begin position="218"/>
        <end position="259"/>
    </location>
</feature>
<dbReference type="AlphaFoldDB" id="A0A2R5FCK9"/>
<dbReference type="EMBL" id="BDOQ01000023">
    <property type="protein sequence ID" value="GBG15952.1"/>
    <property type="molecule type" value="Genomic_DNA"/>
</dbReference>
<evidence type="ECO:0000256" key="9">
    <source>
        <dbReference type="RuleBase" id="RU365093"/>
    </source>
</evidence>
<evidence type="ECO:0000256" key="5">
    <source>
        <dbReference type="ARBA" id="ARBA00022519"/>
    </source>
</evidence>
<keyword evidence="7 9" id="KW-1133">Transmembrane helix</keyword>